<evidence type="ECO:0000313" key="2">
    <source>
        <dbReference type="EMBL" id="GIG81567.1"/>
    </source>
</evidence>
<proteinExistence type="predicted"/>
<gene>
    <name evidence="2" type="ORF">Pka01_46940</name>
</gene>
<keyword evidence="1" id="KW-0812">Transmembrane</keyword>
<dbReference type="AlphaFoldDB" id="A0A8J3V790"/>
<keyword evidence="1" id="KW-0472">Membrane</keyword>
<sequence length="103" mass="11226">MWTQLAISLLGLWGLVNTASLRFSVATLIAIVSTAVVGVLAAGYHSRKKWVRVAALVIEGLVILDHGYGLMFDFNLISLLYLILAVIVVVRLSRSAAAAWFNR</sequence>
<organism evidence="2 3">
    <name type="scientific">Planotetraspora kaengkrachanensis</name>
    <dbReference type="NCBI Taxonomy" id="575193"/>
    <lineage>
        <taxon>Bacteria</taxon>
        <taxon>Bacillati</taxon>
        <taxon>Actinomycetota</taxon>
        <taxon>Actinomycetes</taxon>
        <taxon>Streptosporangiales</taxon>
        <taxon>Streptosporangiaceae</taxon>
        <taxon>Planotetraspora</taxon>
    </lineage>
</organism>
<feature type="transmembrane region" description="Helical" evidence="1">
    <location>
        <begin position="28"/>
        <end position="44"/>
    </location>
</feature>
<feature type="transmembrane region" description="Helical" evidence="1">
    <location>
        <begin position="74"/>
        <end position="93"/>
    </location>
</feature>
<evidence type="ECO:0000256" key="1">
    <source>
        <dbReference type="SAM" id="Phobius"/>
    </source>
</evidence>
<keyword evidence="3" id="KW-1185">Reference proteome</keyword>
<dbReference type="Proteomes" id="UP000630097">
    <property type="component" value="Unassembled WGS sequence"/>
</dbReference>
<accession>A0A8J3V790</accession>
<protein>
    <submittedName>
        <fullName evidence="2">Uncharacterized protein</fullName>
    </submittedName>
</protein>
<comment type="caution">
    <text evidence="2">The sequence shown here is derived from an EMBL/GenBank/DDBJ whole genome shotgun (WGS) entry which is preliminary data.</text>
</comment>
<evidence type="ECO:0000313" key="3">
    <source>
        <dbReference type="Proteomes" id="UP000630097"/>
    </source>
</evidence>
<dbReference type="EMBL" id="BONV01000021">
    <property type="protein sequence ID" value="GIG81567.1"/>
    <property type="molecule type" value="Genomic_DNA"/>
</dbReference>
<reference evidence="2 3" key="1">
    <citation type="submission" date="2021-01" db="EMBL/GenBank/DDBJ databases">
        <title>Whole genome shotgun sequence of Planotetraspora kaengkrachanensis NBRC 104272.</title>
        <authorList>
            <person name="Komaki H."/>
            <person name="Tamura T."/>
        </authorList>
    </citation>
    <scope>NUCLEOTIDE SEQUENCE [LARGE SCALE GENOMIC DNA]</scope>
    <source>
        <strain evidence="2 3">NBRC 104272</strain>
    </source>
</reference>
<name>A0A8J3V790_9ACTN</name>
<keyword evidence="1" id="KW-1133">Transmembrane helix</keyword>